<dbReference type="InterPro" id="IPR051531">
    <property type="entry name" value="N-acetyltransferase"/>
</dbReference>
<dbReference type="PANTHER" id="PTHR43792">
    <property type="entry name" value="GNAT FAMILY, PUTATIVE (AFU_ORTHOLOGUE AFUA_3G00765)-RELATED-RELATED"/>
    <property type="match status" value="1"/>
</dbReference>
<accession>A0A4V2YI10</accession>
<dbReference type="Proteomes" id="UP000295302">
    <property type="component" value="Unassembled WGS sequence"/>
</dbReference>
<name>A0A4V2YI10_9ACTN</name>
<comment type="caution">
    <text evidence="2">The sequence shown here is derived from an EMBL/GenBank/DDBJ whole genome shotgun (WGS) entry which is preliminary data.</text>
</comment>
<dbReference type="SUPFAM" id="SSF55729">
    <property type="entry name" value="Acyl-CoA N-acyltransferases (Nat)"/>
    <property type="match status" value="1"/>
</dbReference>
<dbReference type="Pfam" id="PF13302">
    <property type="entry name" value="Acetyltransf_3"/>
    <property type="match status" value="1"/>
</dbReference>
<evidence type="ECO:0000313" key="3">
    <source>
        <dbReference type="Proteomes" id="UP000295302"/>
    </source>
</evidence>
<organism evidence="2 3">
    <name type="scientific">Nonomuraea terrae</name>
    <dbReference type="NCBI Taxonomy" id="2530383"/>
    <lineage>
        <taxon>Bacteria</taxon>
        <taxon>Bacillati</taxon>
        <taxon>Actinomycetota</taxon>
        <taxon>Actinomycetes</taxon>
        <taxon>Streptosporangiales</taxon>
        <taxon>Streptosporangiaceae</taxon>
        <taxon>Nonomuraea</taxon>
    </lineage>
</organism>
<gene>
    <name evidence="2" type="ORF">E1286_42780</name>
</gene>
<sequence>METERLIMRRWRDADRAPFAEMNADPEVMRHFPAPLTRSQSDAMVDRIERHFDMRGYGLWALEERSTGRFVGFTGLALQTFEAPFLPAVEIGWRLARPAWGRGYATEAAREAVRYAFDEAGLDEIVSMTAVGNARSRAVMERLGMTRDPADDFDHPRVPPGDP</sequence>
<evidence type="ECO:0000313" key="2">
    <source>
        <dbReference type="EMBL" id="TDD33047.1"/>
    </source>
</evidence>
<dbReference type="InterPro" id="IPR016181">
    <property type="entry name" value="Acyl_CoA_acyltransferase"/>
</dbReference>
<protein>
    <submittedName>
        <fullName evidence="2">N-acetyltransferase</fullName>
    </submittedName>
</protein>
<evidence type="ECO:0000259" key="1">
    <source>
        <dbReference type="PROSITE" id="PS51186"/>
    </source>
</evidence>
<feature type="non-terminal residue" evidence="2">
    <location>
        <position position="163"/>
    </location>
</feature>
<feature type="domain" description="N-acetyltransferase" evidence="1">
    <location>
        <begin position="6"/>
        <end position="163"/>
    </location>
</feature>
<proteinExistence type="predicted"/>
<dbReference type="AlphaFoldDB" id="A0A4V2YI10"/>
<dbReference type="PROSITE" id="PS51186">
    <property type="entry name" value="GNAT"/>
    <property type="match status" value="1"/>
</dbReference>
<dbReference type="PANTHER" id="PTHR43792:SF1">
    <property type="entry name" value="N-ACETYLTRANSFERASE DOMAIN-CONTAINING PROTEIN"/>
    <property type="match status" value="1"/>
</dbReference>
<dbReference type="OrthoDB" id="3533156at2"/>
<dbReference type="EMBL" id="SMKQ01000268">
    <property type="protein sequence ID" value="TDD33047.1"/>
    <property type="molecule type" value="Genomic_DNA"/>
</dbReference>
<keyword evidence="3" id="KW-1185">Reference proteome</keyword>
<dbReference type="GO" id="GO:0016747">
    <property type="term" value="F:acyltransferase activity, transferring groups other than amino-acyl groups"/>
    <property type="evidence" value="ECO:0007669"/>
    <property type="project" value="InterPro"/>
</dbReference>
<dbReference type="Gene3D" id="3.40.630.30">
    <property type="match status" value="1"/>
</dbReference>
<keyword evidence="2" id="KW-0808">Transferase</keyword>
<dbReference type="InterPro" id="IPR000182">
    <property type="entry name" value="GNAT_dom"/>
</dbReference>
<reference evidence="2 3" key="1">
    <citation type="submission" date="2019-03" db="EMBL/GenBank/DDBJ databases">
        <title>Draft genome sequences of novel Actinobacteria.</title>
        <authorList>
            <person name="Sahin N."/>
            <person name="Ay H."/>
            <person name="Saygin H."/>
        </authorList>
    </citation>
    <scope>NUCLEOTIDE SEQUENCE [LARGE SCALE GENOMIC DNA]</scope>
    <source>
        <strain evidence="2 3">CH32</strain>
    </source>
</reference>
<dbReference type="RefSeq" id="WP_132622408.1">
    <property type="nucleotide sequence ID" value="NZ_SMKQ01000268.1"/>
</dbReference>